<feature type="transmembrane region" description="Helical" evidence="1">
    <location>
        <begin position="600"/>
        <end position="623"/>
    </location>
</feature>
<dbReference type="GO" id="GO:0006631">
    <property type="term" value="P:fatty acid metabolic process"/>
    <property type="evidence" value="ECO:0007669"/>
    <property type="project" value="TreeGrafter"/>
</dbReference>
<dbReference type="RefSeq" id="WP_217906722.1">
    <property type="nucleotide sequence ID" value="NZ_JABWGV010000002.1"/>
</dbReference>
<evidence type="ECO:0000313" key="3">
    <source>
        <dbReference type="EMBL" id="NVD44904.1"/>
    </source>
</evidence>
<dbReference type="Pfam" id="PF00501">
    <property type="entry name" value="AMP-binding"/>
    <property type="match status" value="1"/>
</dbReference>
<dbReference type="InterPro" id="IPR020845">
    <property type="entry name" value="AMP-binding_CS"/>
</dbReference>
<dbReference type="AlphaFoldDB" id="A0A850GZ21"/>
<dbReference type="PANTHER" id="PTHR43201">
    <property type="entry name" value="ACYL-COA SYNTHETASE"/>
    <property type="match status" value="1"/>
</dbReference>
<feature type="transmembrane region" description="Helical" evidence="1">
    <location>
        <begin position="732"/>
        <end position="756"/>
    </location>
</feature>
<dbReference type="Pfam" id="PF00550">
    <property type="entry name" value="PP-binding"/>
    <property type="match status" value="1"/>
</dbReference>
<dbReference type="Gene3D" id="3.30.300.30">
    <property type="match status" value="1"/>
</dbReference>
<proteinExistence type="predicted"/>
<name>A0A850GZ21_9SPHN</name>
<dbReference type="GO" id="GO:0031956">
    <property type="term" value="F:medium-chain fatty acid-CoA ligase activity"/>
    <property type="evidence" value="ECO:0007669"/>
    <property type="project" value="TreeGrafter"/>
</dbReference>
<keyword evidence="1" id="KW-0812">Transmembrane</keyword>
<dbReference type="InterPro" id="IPR025110">
    <property type="entry name" value="AMP-bd_C"/>
</dbReference>
<keyword evidence="4" id="KW-1185">Reference proteome</keyword>
<sequence length="864" mass="93522">MLHNWTIVATEKLSSLRFAHIAAGAWQSGKILMPVAPGQSVSEYGIAADETVENDGGGGWFDQNFELSDSKDPAQISFTSGTTGTSKAVLISRSAVSATVRRITSVMEMTSEVREYIGVPITFSFGLGRVRAVAAAGGQSFIPGHGFRLDEFARMLDDEDVNAFSAVPTILRVVLQNEAVFSKSGHKLRWLEIGSQFMDETEKEAIRKLFPNAKIAQHYGLTEASRSTFLRIDKAASEDLASVGSPLDDVEVAIGADDRIRVRGPHLAEGYVRNGELASITGDDGWLETSDLGRYENGNLHFLGRADDVVNIGGIKVSPEIIERQFSESLSESGSPTVSEFAAVGVPDQLRGEKLCLCVPTGFDKEIAAQQLRSILKDYGLGPADSTVIELDTIPKTETGKIQRNLLKAECSAKLTEPAPTGNVRDAERETNIDAQFSEEEAEIAKIWKEVLGLRSVARDDTFYDLGGDSLSAISVMLRMEKAGIPEHVAQQIFEGRTIAEIAASHGSGGVSHGPALQAITGNAINFTRGILVLIVIGAHWGPFIWERSGWIGSAFAEWSWPLFRFGTPGFAMVFGLGLGYFWSPMALSNSARLISRIKTSFLIVASGLAIIAILRSVVLLLTDGFANEQWPRSVFYDVLAFYLLAVLTTYPILAFITRSKKPLLTSLMLMVVSFGVAELVRPLLDYEATGFLKLGTTLLSSNYGYPVMLGYTLIGLSAGLWIREHNKSADLALTAALGGGVLFLGGIVLSFSVNMQAQWFVGLPTKPALFTYAGVMLLLFAVSFHWQRTSAGGRNLLFQGMVLLGVLAFPAYVTHAAAPPMKELLELFGLPDILALAVPVALAVGIILLAMSKIYRVYFPKQK</sequence>
<reference evidence="3 4" key="1">
    <citation type="submission" date="2020-06" db="EMBL/GenBank/DDBJ databases">
        <title>Altererythrobacter sp. HHU K3-1.</title>
        <authorList>
            <person name="Zhang D."/>
            <person name="Xue H."/>
        </authorList>
    </citation>
    <scope>NUCLEOTIDE SEQUENCE [LARGE SCALE GENOMIC DNA]</scope>
    <source>
        <strain evidence="3 4">HHU K3-1</strain>
    </source>
</reference>
<dbReference type="InterPro" id="IPR000873">
    <property type="entry name" value="AMP-dep_synth/lig_dom"/>
</dbReference>
<dbReference type="EMBL" id="JABWGV010000002">
    <property type="protein sequence ID" value="NVD44904.1"/>
    <property type="molecule type" value="Genomic_DNA"/>
</dbReference>
<comment type="caution">
    <text evidence="3">The sequence shown here is derived from an EMBL/GenBank/DDBJ whole genome shotgun (WGS) entry which is preliminary data.</text>
</comment>
<feature type="transmembrane region" description="Helical" evidence="1">
    <location>
        <begin position="797"/>
        <end position="814"/>
    </location>
</feature>
<dbReference type="SUPFAM" id="SSF47336">
    <property type="entry name" value="ACP-like"/>
    <property type="match status" value="1"/>
</dbReference>
<organism evidence="3 4">
    <name type="scientific">Qipengyuania atrilutea</name>
    <dbReference type="NCBI Taxonomy" id="2744473"/>
    <lineage>
        <taxon>Bacteria</taxon>
        <taxon>Pseudomonadati</taxon>
        <taxon>Pseudomonadota</taxon>
        <taxon>Alphaproteobacteria</taxon>
        <taxon>Sphingomonadales</taxon>
        <taxon>Erythrobacteraceae</taxon>
        <taxon>Qipengyuania</taxon>
    </lineage>
</organism>
<dbReference type="Proteomes" id="UP000561438">
    <property type="component" value="Unassembled WGS sequence"/>
</dbReference>
<feature type="transmembrane region" description="Helical" evidence="1">
    <location>
        <begin position="664"/>
        <end position="684"/>
    </location>
</feature>
<evidence type="ECO:0000256" key="1">
    <source>
        <dbReference type="SAM" id="Phobius"/>
    </source>
</evidence>
<accession>A0A850GZ21</accession>
<keyword evidence="1" id="KW-1133">Transmembrane helix</keyword>
<feature type="transmembrane region" description="Helical" evidence="1">
    <location>
        <begin position="704"/>
        <end position="723"/>
    </location>
</feature>
<dbReference type="PANTHER" id="PTHR43201:SF32">
    <property type="entry name" value="2-SUCCINYLBENZOATE--COA LIGASE, CHLOROPLASTIC_PEROXISOMAL"/>
    <property type="match status" value="1"/>
</dbReference>
<dbReference type="InterPro" id="IPR042099">
    <property type="entry name" value="ANL_N_sf"/>
</dbReference>
<dbReference type="InterPro" id="IPR036736">
    <property type="entry name" value="ACP-like_sf"/>
</dbReference>
<feature type="transmembrane region" description="Helical" evidence="1">
    <location>
        <begin position="635"/>
        <end position="657"/>
    </location>
</feature>
<feature type="transmembrane region" description="Helical" evidence="1">
    <location>
        <begin position="768"/>
        <end position="785"/>
    </location>
</feature>
<dbReference type="Gene3D" id="3.40.50.12780">
    <property type="entry name" value="N-terminal domain of ligase-like"/>
    <property type="match status" value="1"/>
</dbReference>
<feature type="domain" description="Carrier" evidence="2">
    <location>
        <begin position="435"/>
        <end position="510"/>
    </location>
</feature>
<dbReference type="SUPFAM" id="SSF56801">
    <property type="entry name" value="Acetyl-CoA synthetase-like"/>
    <property type="match status" value="1"/>
</dbReference>
<feature type="transmembrane region" description="Helical" evidence="1">
    <location>
        <begin position="566"/>
        <end position="588"/>
    </location>
</feature>
<dbReference type="InterPro" id="IPR009081">
    <property type="entry name" value="PP-bd_ACP"/>
</dbReference>
<dbReference type="PROSITE" id="PS00455">
    <property type="entry name" value="AMP_BINDING"/>
    <property type="match status" value="1"/>
</dbReference>
<protein>
    <submittedName>
        <fullName evidence="3">AMP-binding protein</fullName>
    </submittedName>
</protein>
<dbReference type="PROSITE" id="PS50075">
    <property type="entry name" value="CARRIER"/>
    <property type="match status" value="1"/>
</dbReference>
<keyword evidence="1" id="KW-0472">Membrane</keyword>
<dbReference type="Gene3D" id="1.10.1200.10">
    <property type="entry name" value="ACP-like"/>
    <property type="match status" value="1"/>
</dbReference>
<feature type="transmembrane region" description="Helical" evidence="1">
    <location>
        <begin position="834"/>
        <end position="856"/>
    </location>
</feature>
<dbReference type="InterPro" id="IPR045851">
    <property type="entry name" value="AMP-bd_C_sf"/>
</dbReference>
<dbReference type="CDD" id="cd04433">
    <property type="entry name" value="AFD_class_I"/>
    <property type="match status" value="1"/>
</dbReference>
<gene>
    <name evidence="3" type="ORF">HUV48_07695</name>
</gene>
<evidence type="ECO:0000313" key="4">
    <source>
        <dbReference type="Proteomes" id="UP000561438"/>
    </source>
</evidence>
<dbReference type="Pfam" id="PF13193">
    <property type="entry name" value="AMP-binding_C"/>
    <property type="match status" value="1"/>
</dbReference>
<evidence type="ECO:0000259" key="2">
    <source>
        <dbReference type="PROSITE" id="PS50075"/>
    </source>
</evidence>